<feature type="compositionally biased region" description="Polar residues" evidence="1">
    <location>
        <begin position="24"/>
        <end position="36"/>
    </location>
</feature>
<sequence>MNGRMLLACVLAASALLVGCQSSIEGRPTASPQEPTEPSFPTSRPTPGRPTAAPPSTSKPPSGSVSPPGAEVLPPAESGYVFIETKSGLTRCQISAQSVGCEAPFTNTPMQDGIRANGVEVTADGEMSFIVGNLGDIPAVTLDYRTYEAVGWTIDATEAGTRFTNQRTGHGMFVSIEKVESF</sequence>
<dbReference type="Proteomes" id="UP000220914">
    <property type="component" value="Unassembled WGS sequence"/>
</dbReference>
<name>A0A2A7MQJ9_MYCAG</name>
<evidence type="ECO:0000256" key="2">
    <source>
        <dbReference type="SAM" id="SignalP"/>
    </source>
</evidence>
<evidence type="ECO:0000313" key="4">
    <source>
        <dbReference type="Proteomes" id="UP000220914"/>
    </source>
</evidence>
<proteinExistence type="predicted"/>
<keyword evidence="4" id="KW-1185">Reference proteome</keyword>
<keyword evidence="2" id="KW-0732">Signal</keyword>
<dbReference type="EMBL" id="PDCP01000082">
    <property type="protein sequence ID" value="PEG33995.1"/>
    <property type="molecule type" value="Genomic_DNA"/>
</dbReference>
<feature type="compositionally biased region" description="Low complexity" evidence="1">
    <location>
        <begin position="39"/>
        <end position="69"/>
    </location>
</feature>
<evidence type="ECO:0008006" key="5">
    <source>
        <dbReference type="Google" id="ProtNLM"/>
    </source>
</evidence>
<protein>
    <recommendedName>
        <fullName evidence="5">Lipoprotein LpqJ</fullName>
    </recommendedName>
</protein>
<evidence type="ECO:0000313" key="3">
    <source>
        <dbReference type="EMBL" id="PEG33995.1"/>
    </source>
</evidence>
<dbReference type="OrthoDB" id="4773342at2"/>
<gene>
    <name evidence="3" type="ORF">CQY20_27770</name>
</gene>
<dbReference type="AlphaFoldDB" id="A0A2A7MQJ9"/>
<dbReference type="RefSeq" id="WP_097943603.1">
    <property type="nucleotide sequence ID" value="NZ_BLKS01000001.1"/>
</dbReference>
<accession>A0A2A7MQJ9</accession>
<feature type="chain" id="PRO_5039180737" description="Lipoprotein LpqJ" evidence="2">
    <location>
        <begin position="24"/>
        <end position="182"/>
    </location>
</feature>
<evidence type="ECO:0000256" key="1">
    <source>
        <dbReference type="SAM" id="MobiDB-lite"/>
    </source>
</evidence>
<feature type="signal peptide" evidence="2">
    <location>
        <begin position="1"/>
        <end position="23"/>
    </location>
</feature>
<reference evidence="3 4" key="1">
    <citation type="submission" date="2017-10" db="EMBL/GenBank/DDBJ databases">
        <title>The new phylogeny of genus Mycobacterium.</title>
        <authorList>
            <person name="Tortoli E."/>
            <person name="Trovato A."/>
            <person name="Cirillo D.M."/>
        </authorList>
    </citation>
    <scope>NUCLEOTIDE SEQUENCE [LARGE SCALE GENOMIC DNA]</scope>
    <source>
        <strain evidence="3 4">CCUG37673</strain>
    </source>
</reference>
<feature type="region of interest" description="Disordered" evidence="1">
    <location>
        <begin position="24"/>
        <end position="71"/>
    </location>
</feature>
<organism evidence="3 4">
    <name type="scientific">Mycolicibacterium agri</name>
    <name type="common">Mycobacterium agri</name>
    <dbReference type="NCBI Taxonomy" id="36811"/>
    <lineage>
        <taxon>Bacteria</taxon>
        <taxon>Bacillati</taxon>
        <taxon>Actinomycetota</taxon>
        <taxon>Actinomycetes</taxon>
        <taxon>Mycobacteriales</taxon>
        <taxon>Mycobacteriaceae</taxon>
        <taxon>Mycolicibacterium</taxon>
    </lineage>
</organism>
<comment type="caution">
    <text evidence="3">The sequence shown here is derived from an EMBL/GenBank/DDBJ whole genome shotgun (WGS) entry which is preliminary data.</text>
</comment>
<dbReference type="PROSITE" id="PS51257">
    <property type="entry name" value="PROKAR_LIPOPROTEIN"/>
    <property type="match status" value="1"/>
</dbReference>